<dbReference type="Gene3D" id="3.40.190.10">
    <property type="entry name" value="Periplasmic binding protein-like II"/>
    <property type="match status" value="2"/>
</dbReference>
<dbReference type="PANTHER" id="PTHR42941">
    <property type="entry name" value="SLL1037 PROTEIN"/>
    <property type="match status" value="1"/>
</dbReference>
<comment type="caution">
    <text evidence="1">The sequence shown here is derived from an EMBL/GenBank/DDBJ whole genome shotgun (WGS) entry which is preliminary data.</text>
</comment>
<name>A0ABS7ABP5_9PROT</name>
<dbReference type="SUPFAM" id="SSF53850">
    <property type="entry name" value="Periplasmic binding protein-like II"/>
    <property type="match status" value="1"/>
</dbReference>
<organism evidence="1 2">
    <name type="scientific">Roseomonas alba</name>
    <dbReference type="NCBI Taxonomy" id="2846776"/>
    <lineage>
        <taxon>Bacteria</taxon>
        <taxon>Pseudomonadati</taxon>
        <taxon>Pseudomonadota</taxon>
        <taxon>Alphaproteobacteria</taxon>
        <taxon>Acetobacterales</taxon>
        <taxon>Roseomonadaceae</taxon>
        <taxon>Roseomonas</taxon>
    </lineage>
</organism>
<dbReference type="InterPro" id="IPR011852">
    <property type="entry name" value="TRAP_TAXI"/>
</dbReference>
<dbReference type="EMBL" id="JAHYBZ010000006">
    <property type="protein sequence ID" value="MBW6399716.1"/>
    <property type="molecule type" value="Genomic_DNA"/>
</dbReference>
<dbReference type="PANTHER" id="PTHR42941:SF1">
    <property type="entry name" value="SLL1037 PROTEIN"/>
    <property type="match status" value="1"/>
</dbReference>
<dbReference type="RefSeq" id="WP_219764318.1">
    <property type="nucleotide sequence ID" value="NZ_JAHYBZ010000006.1"/>
</dbReference>
<dbReference type="NCBIfam" id="TIGR02122">
    <property type="entry name" value="TRAP_TAXI"/>
    <property type="match status" value="1"/>
</dbReference>
<keyword evidence="2" id="KW-1185">Reference proteome</keyword>
<dbReference type="Pfam" id="PF16868">
    <property type="entry name" value="NMT1_3"/>
    <property type="match status" value="1"/>
</dbReference>
<accession>A0ABS7ABP5</accession>
<evidence type="ECO:0000313" key="2">
    <source>
        <dbReference type="Proteomes" id="UP001196565"/>
    </source>
</evidence>
<gene>
    <name evidence="1" type="ORF">KPL78_17785</name>
</gene>
<protein>
    <submittedName>
        <fullName evidence="1">TAXI family TRAP transporter solute-binding subunit</fullName>
    </submittedName>
</protein>
<evidence type="ECO:0000313" key="1">
    <source>
        <dbReference type="EMBL" id="MBW6399716.1"/>
    </source>
</evidence>
<reference evidence="1 2" key="1">
    <citation type="submission" date="2021-07" db="EMBL/GenBank/DDBJ databases">
        <authorList>
            <person name="So Y."/>
        </authorList>
    </citation>
    <scope>NUCLEOTIDE SEQUENCE [LARGE SCALE GENOMIC DNA]</scope>
    <source>
        <strain evidence="1 2">HJA6</strain>
    </source>
</reference>
<sequence length="313" mass="32810">MIPRRALLAGLAAATLPAGRAARAQDPEWPRAIAIGTASPGGAYHAYGLGLARLLTRELGIAVNIRETSGPAENLRLLAENAVQIAFVTTGAIQEARGTTALALFTMFDTPLHIVVRRDSPVIDLAQLAGRSVAVGPEGGTGADYAPRIFYALGTEIRPVHGSWDALAARFAAGEIDAIAVASGAPFPAISGLEARRAIRFLPFTPSQVTRARLAAPELGATTIPAGTYPSLNRPYVTVGLYNLAVARRDLPASLAFEIVRDVFANQAALIEAHPAAAATVPANFVHNTVLPWHPGAMRYYGSRAVTGTLRGD</sequence>
<proteinExistence type="predicted"/>
<dbReference type="Proteomes" id="UP001196565">
    <property type="component" value="Unassembled WGS sequence"/>
</dbReference>